<dbReference type="EMBL" id="JAWJBA010000004">
    <property type="protein sequence ID" value="MDV2685625.1"/>
    <property type="molecule type" value="Genomic_DNA"/>
</dbReference>
<keyword evidence="4" id="KW-0564">Palmitate</keyword>
<organism evidence="8 9">
    <name type="scientific">Alkalihalophilus lindianensis</name>
    <dbReference type="NCBI Taxonomy" id="1630542"/>
    <lineage>
        <taxon>Bacteria</taxon>
        <taxon>Bacillati</taxon>
        <taxon>Bacillota</taxon>
        <taxon>Bacilli</taxon>
        <taxon>Bacillales</taxon>
        <taxon>Bacillaceae</taxon>
        <taxon>Alkalihalophilus</taxon>
    </lineage>
</organism>
<evidence type="ECO:0000256" key="7">
    <source>
        <dbReference type="SAM" id="SignalP"/>
    </source>
</evidence>
<evidence type="ECO:0000256" key="6">
    <source>
        <dbReference type="SAM" id="MobiDB-lite"/>
    </source>
</evidence>
<dbReference type="InterPro" id="IPR006059">
    <property type="entry name" value="SBP"/>
</dbReference>
<feature type="signal peptide" evidence="7">
    <location>
        <begin position="1"/>
        <end position="19"/>
    </location>
</feature>
<keyword evidence="5" id="KW-0449">Lipoprotein</keyword>
<evidence type="ECO:0000313" key="9">
    <source>
        <dbReference type="Proteomes" id="UP001287282"/>
    </source>
</evidence>
<evidence type="ECO:0000256" key="5">
    <source>
        <dbReference type="ARBA" id="ARBA00023288"/>
    </source>
</evidence>
<dbReference type="Proteomes" id="UP001287282">
    <property type="component" value="Unassembled WGS sequence"/>
</dbReference>
<reference evidence="8 9" key="1">
    <citation type="submission" date="2023-10" db="EMBL/GenBank/DDBJ databases">
        <title>Screening of Alkalihalobacillus lindianensis BZ-TG-R113 and Its Alleviation of Salt Stress on Rapeseed Growth.</title>
        <authorList>
            <person name="Zhao B."/>
            <person name="Guo T."/>
        </authorList>
    </citation>
    <scope>NUCLEOTIDE SEQUENCE [LARGE SCALE GENOMIC DNA]</scope>
    <source>
        <strain evidence="8 9">BZ-TG-R113</strain>
    </source>
</reference>
<dbReference type="PANTHER" id="PTHR43649">
    <property type="entry name" value="ARABINOSE-BINDING PROTEIN-RELATED"/>
    <property type="match status" value="1"/>
</dbReference>
<dbReference type="SUPFAM" id="SSF53850">
    <property type="entry name" value="Periplasmic binding protein-like II"/>
    <property type="match status" value="1"/>
</dbReference>
<sequence>MKKFLLMLSSAAVLLSACGGGGNNETGGGEGGDLEEQVVVGDDIEGATEFTFWNFQELHSQFFEDAVNRWNEENSDRPIKLIAETYPYDQMHNNLLLSLQSGSGAPDFADIEISQFPNYLQGQPQLEALNDVVEPELDNMVSSRFEIYAKDGEYYGMDYHVGATVMFYNEEIMNEAGVDLDSIETWDDYIEAGKQVVENTDAVMTTLESDEHFSFWPLISQRGSDYFDTDGYVILDNEVNIDTLQFLHDLIYEHEIASVTPGGFHHAEEYYGFMNDGGAASLMMPMWYMGRFLDYMEDLEGKMQIRPLPAWEEGGNRSAGMGGTGTVITNQTEDPELAKEFLAFAKLSEEGNIKLWEILGFDPPRHDVWDSEAMRADNRFFQYFHDDIFDILLEIRDDINDLNITEQTPNAQQEIHSTVMHSVLREQSKTPEEALSDAAEAVRSRMTD</sequence>
<keyword evidence="3" id="KW-0472">Membrane</keyword>
<evidence type="ECO:0000256" key="2">
    <source>
        <dbReference type="ARBA" id="ARBA00022729"/>
    </source>
</evidence>
<dbReference type="PROSITE" id="PS51257">
    <property type="entry name" value="PROKAR_LIPOPROTEIN"/>
    <property type="match status" value="1"/>
</dbReference>
<evidence type="ECO:0000256" key="4">
    <source>
        <dbReference type="ARBA" id="ARBA00023139"/>
    </source>
</evidence>
<comment type="caution">
    <text evidence="8">The sequence shown here is derived from an EMBL/GenBank/DDBJ whole genome shotgun (WGS) entry which is preliminary data.</text>
</comment>
<dbReference type="RefSeq" id="WP_317122798.1">
    <property type="nucleotide sequence ID" value="NZ_JAWJBA010000004.1"/>
</dbReference>
<name>A0ABU3XCL2_9BACI</name>
<dbReference type="InterPro" id="IPR050490">
    <property type="entry name" value="Bact_solute-bd_prot1"/>
</dbReference>
<evidence type="ECO:0000256" key="3">
    <source>
        <dbReference type="ARBA" id="ARBA00023136"/>
    </source>
</evidence>
<dbReference type="PANTHER" id="PTHR43649:SF33">
    <property type="entry name" value="POLYGALACTURONAN_RHAMNOGALACTURONAN-BINDING PROTEIN YTCQ"/>
    <property type="match status" value="1"/>
</dbReference>
<dbReference type="Gene3D" id="3.40.190.10">
    <property type="entry name" value="Periplasmic binding protein-like II"/>
    <property type="match status" value="1"/>
</dbReference>
<keyword evidence="9" id="KW-1185">Reference proteome</keyword>
<feature type="region of interest" description="Disordered" evidence="6">
    <location>
        <begin position="427"/>
        <end position="448"/>
    </location>
</feature>
<accession>A0ABU3XCL2</accession>
<dbReference type="Pfam" id="PF01547">
    <property type="entry name" value="SBP_bac_1"/>
    <property type="match status" value="1"/>
</dbReference>
<keyword evidence="1" id="KW-1003">Cell membrane</keyword>
<proteinExistence type="predicted"/>
<gene>
    <name evidence="8" type="ORF">RYX56_14765</name>
</gene>
<keyword evidence="2 7" id="KW-0732">Signal</keyword>
<evidence type="ECO:0000313" key="8">
    <source>
        <dbReference type="EMBL" id="MDV2685625.1"/>
    </source>
</evidence>
<protein>
    <submittedName>
        <fullName evidence="8">ABC transporter substrate-binding protein</fullName>
    </submittedName>
</protein>
<evidence type="ECO:0000256" key="1">
    <source>
        <dbReference type="ARBA" id="ARBA00022475"/>
    </source>
</evidence>
<feature type="chain" id="PRO_5047455227" evidence="7">
    <location>
        <begin position="20"/>
        <end position="448"/>
    </location>
</feature>